<dbReference type="InterPro" id="IPR008969">
    <property type="entry name" value="CarboxyPept-like_regulatory"/>
</dbReference>
<evidence type="ECO:0000256" key="3">
    <source>
        <dbReference type="ARBA" id="ARBA00023237"/>
    </source>
</evidence>
<organism evidence="4 5">
    <name type="scientific">Moheibacter stercoris</name>
    <dbReference type="NCBI Taxonomy" id="1628251"/>
    <lineage>
        <taxon>Bacteria</taxon>
        <taxon>Pseudomonadati</taxon>
        <taxon>Bacteroidota</taxon>
        <taxon>Flavobacteriia</taxon>
        <taxon>Flavobacteriales</taxon>
        <taxon>Weeksellaceae</taxon>
        <taxon>Moheibacter</taxon>
    </lineage>
</organism>
<dbReference type="Gene3D" id="2.40.170.20">
    <property type="entry name" value="TonB-dependent receptor, beta-barrel domain"/>
    <property type="match status" value="1"/>
</dbReference>
<dbReference type="InterPro" id="IPR036942">
    <property type="entry name" value="Beta-barrel_TonB_sf"/>
</dbReference>
<accession>A0ABV2LPZ0</accession>
<dbReference type="EMBL" id="JBEPMO010000001">
    <property type="protein sequence ID" value="MET3730639.1"/>
    <property type="molecule type" value="Genomic_DNA"/>
</dbReference>
<evidence type="ECO:0000256" key="1">
    <source>
        <dbReference type="ARBA" id="ARBA00004442"/>
    </source>
</evidence>
<gene>
    <name evidence="4" type="ORF">ABID46_000191</name>
</gene>
<keyword evidence="3" id="KW-0998">Cell outer membrane</keyword>
<keyword evidence="5" id="KW-1185">Reference proteome</keyword>
<comment type="caution">
    <text evidence="4">The sequence shown here is derived from an EMBL/GenBank/DDBJ whole genome shotgun (WGS) entry which is preliminary data.</text>
</comment>
<dbReference type="SUPFAM" id="SSF56935">
    <property type="entry name" value="Porins"/>
    <property type="match status" value="1"/>
</dbReference>
<sequence>MNKLLLSVVFVILMGIALMGQTRVSGIVKDASTGKEVYDLSVLLVETGEEVRTDRIGYFQFVDVKPGTYTIRISGTGYSRMEQPLMVGNENRIELGDLNVQFNPISDTLGVITLTEDELDDDESSSQSSVGLLQSSQDVFASTAAYDLGAYWFRVRGYDNKYNDVFFNGVKMNKIDNGRVTFNNWGGLNDITRRPSELTYGLEPSSTALGDIGGVTNFDTRPSTLPKRTSLSYSFTNRSYRNRVMATYNTGLMNNGWGFTVSGSRRWAEEGRIEGTFYDAWAYYLGVEKKFNDRHTLHLTAFGAPNRRATNSPNTQEVYDLAGTDYNSYWGWQDGEKRSERVRKTHEPIAMLTHHWNIGNNSKLLTSVAYQMGSDSGTRLDWYKANNPSPTYYRNMPSFYLQSGQDNPAMAEMFTNMWKDGSFGQLDWTSLYGMNHLRNLAGKSAAYVLAEDFQDDKTLTVSTNFKTKIESNIDLVMAVTYQNTKSENYREIADLLGGNFFSNVDDFADAGQSGQFDSMNPDREVKEGDRYEYDYEINRQYADFFIQTKANWDWLTWTFGATVSNTSFYREGNFQHYLYMNDSYGKSKTYDFWNFGVKTNFLFKFDGRNFIALNGQYSTNAPTADEVFVNARGNSLSVPDLKNAQIMSGELSYIYRAPRVKAKATGFYTLAKDEMEKSFGYIDNEAQTYFAAELLNGVDKQYFGTELAIEAQVTTAISVTAVASIGQYTYNNNPDYYLFSDDLTGGYKDFGKTYLKDYKLSNGPQQGYSLGIEYRSPNYWWLGVSGNYLMANYFDVSPFNRTRDFADLANNPDTNFIDEGTLRSLLKQHQTTDEFMLNVNVGKTFRFGKYNMGISGTVNNVLNNKNYITSGFEQMRGGSYQNMLDENYRTTFGPKMWYDQGISYFLNVYFRF</sequence>
<protein>
    <recommendedName>
        <fullName evidence="6">TonB-dependent receptor</fullName>
    </recommendedName>
</protein>
<dbReference type="SUPFAM" id="SSF49464">
    <property type="entry name" value="Carboxypeptidase regulatory domain-like"/>
    <property type="match status" value="1"/>
</dbReference>
<evidence type="ECO:0008006" key="6">
    <source>
        <dbReference type="Google" id="ProtNLM"/>
    </source>
</evidence>
<reference evidence="4 5" key="1">
    <citation type="submission" date="2024-06" db="EMBL/GenBank/DDBJ databases">
        <title>Genomic Encyclopedia of Type Strains, Phase IV (KMG-IV): sequencing the most valuable type-strain genomes for metagenomic binning, comparative biology and taxonomic classification.</title>
        <authorList>
            <person name="Goeker M."/>
        </authorList>
    </citation>
    <scope>NUCLEOTIDE SEQUENCE [LARGE SCALE GENOMIC DNA]</scope>
    <source>
        <strain evidence="4 5">DSM 29388</strain>
    </source>
</reference>
<evidence type="ECO:0000313" key="4">
    <source>
        <dbReference type="EMBL" id="MET3730639.1"/>
    </source>
</evidence>
<evidence type="ECO:0000256" key="2">
    <source>
        <dbReference type="ARBA" id="ARBA00023136"/>
    </source>
</evidence>
<evidence type="ECO:0000313" key="5">
    <source>
        <dbReference type="Proteomes" id="UP001549146"/>
    </source>
</evidence>
<keyword evidence="2" id="KW-0472">Membrane</keyword>
<comment type="subcellular location">
    <subcellularLocation>
        <location evidence="1">Cell outer membrane</location>
    </subcellularLocation>
</comment>
<proteinExistence type="predicted"/>
<dbReference type="Proteomes" id="UP001549146">
    <property type="component" value="Unassembled WGS sequence"/>
</dbReference>
<dbReference type="RefSeq" id="WP_354505838.1">
    <property type="nucleotide sequence ID" value="NZ_JBEPMO010000001.1"/>
</dbReference>
<dbReference type="Pfam" id="PF13715">
    <property type="entry name" value="CarbopepD_reg_2"/>
    <property type="match status" value="1"/>
</dbReference>
<name>A0ABV2LPZ0_9FLAO</name>
<dbReference type="Gene3D" id="2.60.40.1120">
    <property type="entry name" value="Carboxypeptidase-like, regulatory domain"/>
    <property type="match status" value="1"/>
</dbReference>